<dbReference type="Gene3D" id="1.10.287.1080">
    <property type="entry name" value="MazG-like"/>
    <property type="match status" value="1"/>
</dbReference>
<evidence type="ECO:0000313" key="4">
    <source>
        <dbReference type="Proteomes" id="UP000011996"/>
    </source>
</evidence>
<comment type="caution">
    <text evidence="3">The sequence shown here is derived from an EMBL/GenBank/DDBJ whole genome shotgun (WGS) entry which is preliminary data.</text>
</comment>
<dbReference type="AlphaFoldDB" id="M5SML9"/>
<dbReference type="InterPro" id="IPR004518">
    <property type="entry name" value="MazG-like_dom"/>
</dbReference>
<dbReference type="GO" id="GO:0016787">
    <property type="term" value="F:hydrolase activity"/>
    <property type="evidence" value="ECO:0007669"/>
    <property type="project" value="UniProtKB-KW"/>
</dbReference>
<evidence type="ECO:0000259" key="2">
    <source>
        <dbReference type="Pfam" id="PF03819"/>
    </source>
</evidence>
<accession>M5SML9</accession>
<dbReference type="EMBL" id="ANOF01000012">
    <property type="protein sequence ID" value="EMI29017.1"/>
    <property type="molecule type" value="Genomic_DNA"/>
</dbReference>
<keyword evidence="3" id="KW-0378">Hydrolase</keyword>
<dbReference type="PANTHER" id="PTHR42692">
    <property type="entry name" value="NUCLEOTIDE PYROPHOSPHOHYDROLASE"/>
    <property type="match status" value="1"/>
</dbReference>
<dbReference type="Pfam" id="PF03819">
    <property type="entry name" value="MazG"/>
    <property type="match status" value="1"/>
</dbReference>
<sequence length="139" mass="15370">MISTKDLMSQSSSDSVKQTPLSMSIADAQEQVDQWIQTIGVRYFDEMTNLAQLVEEVGEVARILSRTKGEQSTKSGVVLGELSDELADVMFVIICLANQSGIDLTDAMRRNLDKKTKRDSTRHRENSKLTGPDETSDSA</sequence>
<name>M5SML9_9BACT</name>
<dbReference type="InterPro" id="IPR047046">
    <property type="entry name" value="YpjD/YvdC"/>
</dbReference>
<dbReference type="PANTHER" id="PTHR42692:SF1">
    <property type="entry name" value="NUCLEOTIDE PYROPHOSPHOHYDROLASE"/>
    <property type="match status" value="1"/>
</dbReference>
<dbReference type="PATRIC" id="fig|1263868.3.peg.432"/>
<proteinExistence type="predicted"/>
<evidence type="ECO:0000256" key="1">
    <source>
        <dbReference type="SAM" id="MobiDB-lite"/>
    </source>
</evidence>
<organism evidence="3 4">
    <name type="scientific">Rhodopirellula europaea SH398</name>
    <dbReference type="NCBI Taxonomy" id="1263868"/>
    <lineage>
        <taxon>Bacteria</taxon>
        <taxon>Pseudomonadati</taxon>
        <taxon>Planctomycetota</taxon>
        <taxon>Planctomycetia</taxon>
        <taxon>Pirellulales</taxon>
        <taxon>Pirellulaceae</taxon>
        <taxon>Rhodopirellula</taxon>
    </lineage>
</organism>
<feature type="domain" description="NTP pyrophosphohydrolase MazG-like" evidence="2">
    <location>
        <begin position="46"/>
        <end position="122"/>
    </location>
</feature>
<dbReference type="CDD" id="cd11531">
    <property type="entry name" value="NTP-PPase_BsYpjD"/>
    <property type="match status" value="1"/>
</dbReference>
<feature type="compositionally biased region" description="Basic and acidic residues" evidence="1">
    <location>
        <begin position="113"/>
        <end position="127"/>
    </location>
</feature>
<protein>
    <submittedName>
        <fullName evidence="3">MazG nucleotide pyrophosphohydrolase domain protein</fullName>
    </submittedName>
</protein>
<dbReference type="SUPFAM" id="SSF101386">
    <property type="entry name" value="all-alpha NTP pyrophosphatases"/>
    <property type="match status" value="1"/>
</dbReference>
<feature type="region of interest" description="Disordered" evidence="1">
    <location>
        <begin position="113"/>
        <end position="139"/>
    </location>
</feature>
<gene>
    <name evidence="3" type="ORF">RESH_00398</name>
</gene>
<evidence type="ECO:0000313" key="3">
    <source>
        <dbReference type="EMBL" id="EMI29017.1"/>
    </source>
</evidence>
<reference evidence="3 4" key="1">
    <citation type="journal article" date="2013" name="Mar. Genomics">
        <title>Expression of sulfatases in Rhodopirellula baltica and the diversity of sulfatases in the genus Rhodopirellula.</title>
        <authorList>
            <person name="Wegner C.E."/>
            <person name="Richter-Heitmann T."/>
            <person name="Klindworth A."/>
            <person name="Klockow C."/>
            <person name="Richter M."/>
            <person name="Achstetter T."/>
            <person name="Glockner F.O."/>
            <person name="Harder J."/>
        </authorList>
    </citation>
    <scope>NUCLEOTIDE SEQUENCE [LARGE SCALE GENOMIC DNA]</scope>
    <source>
        <strain evidence="3 4">SH398</strain>
    </source>
</reference>
<dbReference type="STRING" id="1263868.RESH_00398"/>
<dbReference type="InterPro" id="IPR012359">
    <property type="entry name" value="MazG-related_YpjD"/>
</dbReference>
<dbReference type="Proteomes" id="UP000011996">
    <property type="component" value="Unassembled WGS sequence"/>
</dbReference>